<keyword evidence="4" id="KW-0408">Iron</keyword>
<dbReference type="Gene3D" id="3.40.50.280">
    <property type="entry name" value="Cobalamin-binding domain"/>
    <property type="match status" value="1"/>
</dbReference>
<gene>
    <name evidence="8" type="ordered locus">Tph_c05620</name>
</gene>
<organism evidence="8 9">
    <name type="scientific">Thermacetogenium phaeum (strain ATCC BAA-254 / DSM 26808 / PB)</name>
    <dbReference type="NCBI Taxonomy" id="1089553"/>
    <lineage>
        <taxon>Bacteria</taxon>
        <taxon>Bacillati</taxon>
        <taxon>Bacillota</taxon>
        <taxon>Clostridia</taxon>
        <taxon>Thermoanaerobacterales</taxon>
        <taxon>Thermoanaerobacteraceae</taxon>
        <taxon>Thermacetogenium</taxon>
    </lineage>
</organism>
<dbReference type="InterPro" id="IPR007197">
    <property type="entry name" value="rSAM"/>
</dbReference>
<evidence type="ECO:0000256" key="5">
    <source>
        <dbReference type="ARBA" id="ARBA00023014"/>
    </source>
</evidence>
<evidence type="ECO:0000256" key="3">
    <source>
        <dbReference type="ARBA" id="ARBA00022723"/>
    </source>
</evidence>
<comment type="cofactor">
    <cofactor evidence="1">
        <name>[4Fe-4S] cluster</name>
        <dbReference type="ChEBI" id="CHEBI:49883"/>
    </cofactor>
</comment>
<dbReference type="Proteomes" id="UP000000467">
    <property type="component" value="Chromosome"/>
</dbReference>
<dbReference type="NCBIfam" id="TIGR04385">
    <property type="entry name" value="B12_rSAM_cofa1"/>
    <property type="match status" value="1"/>
</dbReference>
<dbReference type="InterPro" id="IPR030837">
    <property type="entry name" value="BzaD-like"/>
</dbReference>
<dbReference type="RefSeq" id="WP_015049718.1">
    <property type="nucleotide sequence ID" value="NC_018870.1"/>
</dbReference>
<dbReference type="PANTHER" id="PTHR43409">
    <property type="entry name" value="ANAEROBIC MAGNESIUM-PROTOPORPHYRIN IX MONOMETHYL ESTER CYCLASE-RELATED"/>
    <property type="match status" value="1"/>
</dbReference>
<keyword evidence="5" id="KW-0411">Iron-sulfur</keyword>
<dbReference type="Gene3D" id="3.80.30.20">
    <property type="entry name" value="tm_1862 like domain"/>
    <property type="match status" value="1"/>
</dbReference>
<sequence>MRLLLVQTPSVEVFSAEKVYPIGIVSLAGHLRAAGHEVQILDMNLHPDPFGQLQEKLLDFRPEVVGLSLRNIDPLGNKTSSLIPQFIVTARMVAALLPDARLIAGGTGFSLFPERIMREVPELDYGIVGEGERSFPALLASLDSPPPLPGLCYRDNGSVYMMAPDRDFDMAGYTPPDRRLWDPAPYAGINSYVPAIGVETKRGCPFACTYCVYPQLQGRRLRCRSAASVVDEIEFLHKEFGIRSFHFTDPVLNIPPGHLEEICREILRRKLEVRWDGFFREDHLNEENIVLFEAAGCECFSFSPDGLCQEALEVLGKQLTEADILRAAGLAARREALSVYHFMVNVPGETEETCRRGIEMLERIYDLHASGKNLGTVVLNNIRILPGTGIERIARAEGVIGPDTDLLYPVYYNPKPFDTLRYRLETLSLYRNVFMWKGVHAENEGSVAGTPQGGRA</sequence>
<dbReference type="EMBL" id="CP003732">
    <property type="protein sequence ID" value="AFV10800.1"/>
    <property type="molecule type" value="Genomic_DNA"/>
</dbReference>
<dbReference type="SUPFAM" id="SSF102114">
    <property type="entry name" value="Radical SAM enzymes"/>
    <property type="match status" value="1"/>
</dbReference>
<keyword evidence="2" id="KW-0949">S-adenosyl-L-methionine</keyword>
<dbReference type="CDD" id="cd01335">
    <property type="entry name" value="Radical_SAM"/>
    <property type="match status" value="1"/>
</dbReference>
<dbReference type="HOGENOM" id="CLU_021572_4_5_9"/>
<accession>K4LFR8</accession>
<keyword evidence="3" id="KW-0479">Metal-binding</keyword>
<dbReference type="SFLD" id="SFLDS00029">
    <property type="entry name" value="Radical_SAM"/>
    <property type="match status" value="1"/>
</dbReference>
<dbReference type="Pfam" id="PF02310">
    <property type="entry name" value="B12-binding"/>
    <property type="match status" value="1"/>
</dbReference>
<dbReference type="PROSITE" id="PS51918">
    <property type="entry name" value="RADICAL_SAM"/>
    <property type="match status" value="1"/>
</dbReference>
<evidence type="ECO:0000313" key="9">
    <source>
        <dbReference type="Proteomes" id="UP000000467"/>
    </source>
</evidence>
<dbReference type="InterPro" id="IPR006158">
    <property type="entry name" value="Cobalamin-bd"/>
</dbReference>
<dbReference type="SFLD" id="SFLDG01123">
    <property type="entry name" value="methyltransferase_(Class_B)"/>
    <property type="match status" value="1"/>
</dbReference>
<dbReference type="InterPro" id="IPR006638">
    <property type="entry name" value="Elp3/MiaA/NifB-like_rSAM"/>
</dbReference>
<dbReference type="eggNOG" id="COG1032">
    <property type="taxonomic scope" value="Bacteria"/>
</dbReference>
<feature type="domain" description="Radical SAM core" evidence="7">
    <location>
        <begin position="190"/>
        <end position="416"/>
    </location>
</feature>
<dbReference type="SMART" id="SM00729">
    <property type="entry name" value="Elp3"/>
    <property type="match status" value="1"/>
</dbReference>
<evidence type="ECO:0000259" key="7">
    <source>
        <dbReference type="PROSITE" id="PS51918"/>
    </source>
</evidence>
<dbReference type="PANTHER" id="PTHR43409:SF16">
    <property type="entry name" value="SLR0320 PROTEIN"/>
    <property type="match status" value="1"/>
</dbReference>
<dbReference type="OrthoDB" id="9801424at2"/>
<dbReference type="GO" id="GO:0016740">
    <property type="term" value="F:transferase activity"/>
    <property type="evidence" value="ECO:0007669"/>
    <property type="project" value="UniProtKB-KW"/>
</dbReference>
<evidence type="ECO:0000256" key="4">
    <source>
        <dbReference type="ARBA" id="ARBA00023004"/>
    </source>
</evidence>
<dbReference type="PROSITE" id="PS51332">
    <property type="entry name" value="B12_BINDING"/>
    <property type="match status" value="1"/>
</dbReference>
<evidence type="ECO:0000256" key="1">
    <source>
        <dbReference type="ARBA" id="ARBA00001966"/>
    </source>
</evidence>
<dbReference type="InterPro" id="IPR034466">
    <property type="entry name" value="Methyltransferase_Class_B"/>
</dbReference>
<protein>
    <submittedName>
        <fullName evidence="8">Methylthiotransferase</fullName>
    </submittedName>
</protein>
<evidence type="ECO:0000313" key="8">
    <source>
        <dbReference type="EMBL" id="AFV10800.1"/>
    </source>
</evidence>
<dbReference type="InterPro" id="IPR058240">
    <property type="entry name" value="rSAM_sf"/>
</dbReference>
<dbReference type="GO" id="GO:0031419">
    <property type="term" value="F:cobalamin binding"/>
    <property type="evidence" value="ECO:0007669"/>
    <property type="project" value="InterPro"/>
</dbReference>
<dbReference type="InterPro" id="IPR023404">
    <property type="entry name" value="rSAM_horseshoe"/>
</dbReference>
<name>K4LFR8_THEPS</name>
<evidence type="ECO:0000259" key="6">
    <source>
        <dbReference type="PROSITE" id="PS51332"/>
    </source>
</evidence>
<proteinExistence type="predicted"/>
<dbReference type="STRING" id="1089553.Tph_c05620"/>
<keyword evidence="8" id="KW-0808">Transferase</keyword>
<dbReference type="Pfam" id="PF04055">
    <property type="entry name" value="Radical_SAM"/>
    <property type="match status" value="1"/>
</dbReference>
<dbReference type="KEGG" id="tpz:Tph_c05620"/>
<dbReference type="GO" id="GO:0005829">
    <property type="term" value="C:cytosol"/>
    <property type="evidence" value="ECO:0007669"/>
    <property type="project" value="TreeGrafter"/>
</dbReference>
<dbReference type="AlphaFoldDB" id="K4LFR8"/>
<dbReference type="SFLD" id="SFLDG01082">
    <property type="entry name" value="B12-binding_domain_containing"/>
    <property type="match status" value="1"/>
</dbReference>
<dbReference type="GO" id="GO:0051539">
    <property type="term" value="F:4 iron, 4 sulfur cluster binding"/>
    <property type="evidence" value="ECO:0007669"/>
    <property type="project" value="UniProtKB-KW"/>
</dbReference>
<dbReference type="GO" id="GO:0046872">
    <property type="term" value="F:metal ion binding"/>
    <property type="evidence" value="ECO:0007669"/>
    <property type="project" value="UniProtKB-KW"/>
</dbReference>
<keyword evidence="9" id="KW-1185">Reference proteome</keyword>
<reference evidence="8 9" key="1">
    <citation type="journal article" date="2012" name="BMC Genomics">
        <title>Genome-guided analysis of physiological and morphological traits of the fermentative acetate oxidizer Thermacetogenium phaeum.</title>
        <authorList>
            <person name="Oehler D."/>
            <person name="Poehlein A."/>
            <person name="Leimbach A."/>
            <person name="Muller N."/>
            <person name="Daniel R."/>
            <person name="Gottschalk G."/>
            <person name="Schink B."/>
        </authorList>
    </citation>
    <scope>NUCLEOTIDE SEQUENCE [LARGE SCALE GENOMIC DNA]</scope>
    <source>
        <strain evidence="9">ATCC BAA-254 / DSM 26808 / PB</strain>
    </source>
</reference>
<feature type="domain" description="B12-binding" evidence="6">
    <location>
        <begin position="1"/>
        <end position="149"/>
    </location>
</feature>
<dbReference type="InterPro" id="IPR051198">
    <property type="entry name" value="BchE-like"/>
</dbReference>
<evidence type="ECO:0000256" key="2">
    <source>
        <dbReference type="ARBA" id="ARBA00022691"/>
    </source>
</evidence>